<evidence type="ECO:0000313" key="5">
    <source>
        <dbReference type="Proteomes" id="UP001416858"/>
    </source>
</evidence>
<dbReference type="Proteomes" id="UP001416858">
    <property type="component" value="Unassembled WGS sequence"/>
</dbReference>
<accession>A0ABP9W149</accession>
<dbReference type="PANTHER" id="PTHR10272">
    <property type="entry name" value="PLATELET-ACTIVATING FACTOR ACETYLHYDROLASE"/>
    <property type="match status" value="1"/>
</dbReference>
<keyword evidence="3" id="KW-0443">Lipid metabolism</keyword>
<protein>
    <recommendedName>
        <fullName evidence="6">Alpha/beta hydrolase family protein</fullName>
    </recommendedName>
</protein>
<dbReference type="RefSeq" id="WP_345687906.1">
    <property type="nucleotide sequence ID" value="NZ_BAABRO010000020.1"/>
</dbReference>
<dbReference type="EMBL" id="BAABRO010000020">
    <property type="protein sequence ID" value="GAA5510198.1"/>
    <property type="molecule type" value="Genomic_DNA"/>
</dbReference>
<organism evidence="4 5">
    <name type="scientific">Novipirellula caenicola</name>
    <dbReference type="NCBI Taxonomy" id="1536901"/>
    <lineage>
        <taxon>Bacteria</taxon>
        <taxon>Pseudomonadati</taxon>
        <taxon>Planctomycetota</taxon>
        <taxon>Planctomycetia</taxon>
        <taxon>Pirellulales</taxon>
        <taxon>Pirellulaceae</taxon>
        <taxon>Novipirellula</taxon>
    </lineage>
</organism>
<evidence type="ECO:0008006" key="6">
    <source>
        <dbReference type="Google" id="ProtNLM"/>
    </source>
</evidence>
<evidence type="ECO:0000313" key="4">
    <source>
        <dbReference type="EMBL" id="GAA5510198.1"/>
    </source>
</evidence>
<keyword evidence="1" id="KW-0378">Hydrolase</keyword>
<sequence>MSFQLQCCRGLLVGWMIIGGQGMNVEAEDVVTKDHVAEDVVTVKQIDDEPVDASRDRSVPLRIYLVQQEAPQPIVLFSHGLGGSRENNRYLGEHWAKNGFIGVFMQHPGSDRDVIASGSVVQRLSKLKSAASAKNASDRFADVSFVIDQLQQWNQQTGHPLFGKLDLDRIGMSGHSFGAVTTMGVAGRKFLTRQNYHDPRIDAFFAMSPSLAKMISPANAFGDIEQPVLCMTGTNDDSPIDPQTTPESRQQVYEALPDGDKYQLVFDGGYHFTFSDSAGFRTRKRDASHHPAIQKISLAFWNAYLLDDIEAKKWLKSERPKSEGLLKPSDKWQWK</sequence>
<keyword evidence="2" id="KW-0442">Lipid degradation</keyword>
<dbReference type="PANTHER" id="PTHR10272:SF0">
    <property type="entry name" value="PLATELET-ACTIVATING FACTOR ACETYLHYDROLASE"/>
    <property type="match status" value="1"/>
</dbReference>
<proteinExistence type="predicted"/>
<comment type="caution">
    <text evidence="4">The sequence shown here is derived from an EMBL/GenBank/DDBJ whole genome shotgun (WGS) entry which is preliminary data.</text>
</comment>
<name>A0ABP9W149_9BACT</name>
<evidence type="ECO:0000256" key="2">
    <source>
        <dbReference type="ARBA" id="ARBA00022963"/>
    </source>
</evidence>
<evidence type="ECO:0000256" key="3">
    <source>
        <dbReference type="ARBA" id="ARBA00023098"/>
    </source>
</evidence>
<keyword evidence="5" id="KW-1185">Reference proteome</keyword>
<gene>
    <name evidence="4" type="ORF">Rcae01_05704</name>
</gene>
<dbReference type="SUPFAM" id="SSF53474">
    <property type="entry name" value="alpha/beta-Hydrolases"/>
    <property type="match status" value="1"/>
</dbReference>
<dbReference type="InterPro" id="IPR029058">
    <property type="entry name" value="AB_hydrolase_fold"/>
</dbReference>
<reference evidence="4 5" key="1">
    <citation type="submission" date="2024-02" db="EMBL/GenBank/DDBJ databases">
        <title>Rhodopirellula caenicola NBRC 110016.</title>
        <authorList>
            <person name="Ichikawa N."/>
            <person name="Katano-Makiyama Y."/>
            <person name="Hidaka K."/>
        </authorList>
    </citation>
    <scope>NUCLEOTIDE SEQUENCE [LARGE SCALE GENOMIC DNA]</scope>
    <source>
        <strain evidence="4 5">NBRC 110016</strain>
    </source>
</reference>
<evidence type="ECO:0000256" key="1">
    <source>
        <dbReference type="ARBA" id="ARBA00022801"/>
    </source>
</evidence>
<dbReference type="Gene3D" id="3.40.50.1820">
    <property type="entry name" value="alpha/beta hydrolase"/>
    <property type="match status" value="1"/>
</dbReference>